<organism evidence="3">
    <name type="scientific">Kwoniella bestiolae CBS 10118</name>
    <dbReference type="NCBI Taxonomy" id="1296100"/>
    <lineage>
        <taxon>Eukaryota</taxon>
        <taxon>Fungi</taxon>
        <taxon>Dikarya</taxon>
        <taxon>Basidiomycota</taxon>
        <taxon>Agaricomycotina</taxon>
        <taxon>Tremellomycetes</taxon>
        <taxon>Tremellales</taxon>
        <taxon>Cryptococcaceae</taxon>
        <taxon>Kwoniella</taxon>
    </lineage>
</organism>
<dbReference type="PROSITE" id="PS50812">
    <property type="entry name" value="PWWP"/>
    <property type="match status" value="1"/>
</dbReference>
<reference evidence="4" key="4">
    <citation type="submission" date="2024-02" db="EMBL/GenBank/DDBJ databases">
        <title>Comparative genomics of Cryptococcus and Kwoniella reveals pathogenesis evolution and contrasting modes of karyotype evolution via chromosome fusion or intercentromeric recombination.</title>
        <authorList>
            <person name="Coelho M.A."/>
            <person name="David-Palma M."/>
            <person name="Shea T."/>
            <person name="Bowers K."/>
            <person name="McGinley-Smith S."/>
            <person name="Mohammad A.W."/>
            <person name="Gnirke A."/>
            <person name="Yurkov A.M."/>
            <person name="Nowrousian M."/>
            <person name="Sun S."/>
            <person name="Cuomo C.A."/>
            <person name="Heitman J."/>
        </authorList>
    </citation>
    <scope>NUCLEOTIDE SEQUENCE</scope>
    <source>
        <strain evidence="4">CBS 10118</strain>
    </source>
</reference>
<reference evidence="3" key="3">
    <citation type="submission" date="2014-01" db="EMBL/GenBank/DDBJ databases">
        <title>Evolution of pathogenesis and genome organization in the Tremellales.</title>
        <authorList>
            <person name="Cuomo C."/>
            <person name="Litvintseva A."/>
            <person name="Heitman J."/>
            <person name="Chen Y."/>
            <person name="Sun S."/>
            <person name="Springer D."/>
            <person name="Dromer F."/>
            <person name="Young S."/>
            <person name="Zeng Q."/>
            <person name="Chapman S."/>
            <person name="Gujja S."/>
            <person name="Saif S."/>
            <person name="Birren B."/>
        </authorList>
    </citation>
    <scope>NUCLEOTIDE SEQUENCE</scope>
    <source>
        <strain evidence="3">CBS 10118</strain>
    </source>
</reference>
<dbReference type="InterPro" id="IPR017923">
    <property type="entry name" value="TFIIS_N"/>
</dbReference>
<feature type="compositionally biased region" description="Acidic residues" evidence="1">
    <location>
        <begin position="188"/>
        <end position="207"/>
    </location>
</feature>
<protein>
    <recommendedName>
        <fullName evidence="2">PWWP domain-containing protein</fullName>
    </recommendedName>
</protein>
<feature type="region of interest" description="Disordered" evidence="1">
    <location>
        <begin position="286"/>
        <end position="337"/>
    </location>
</feature>
<feature type="compositionally biased region" description="Basic and acidic residues" evidence="1">
    <location>
        <begin position="448"/>
        <end position="474"/>
    </location>
</feature>
<sequence length="474" mass="52074">MSAEETTSAPPPAADASTPAPAPAPAPEVEKPSSSTEKPKSSSPSKKPPSSKPRGRPSTGGGNKKAAAPVNNDEKRNFEVGEIVLARLRGYPPWPARIADPETLPRNVLKTRPGKNPLIFCCQFFPAGDFSWLQSKEIKPLSQSEISAYLSESHRKATGGLKEAYITAQDPTEWDAQQADIQQAKEDAENENEVDEIDDEEEDEEEVATGGKRKRAAPEKKKAGKKAKTTKSKTLDEGNWRKKWWNKCRSGSDRSLYLLMEEELVISGGTGGYDLEQHSLFPAVLTTAAEDEDEAPKSKAKSKPAAKSKATPAKGAKPPASKPENQEPADDDPLASNPECVKVKDWRHKLQRAFLSKSLPSAEEMPTYDDLFKTIESYDSMTIDALQYSKIGKVMKKIMTLNEIPRNDDFKITDRASKLMHQWTDFIASSENKPNGATNGEASATSNGEKKEEVEKKDVVEEKKEDGEKMEVDA</sequence>
<feature type="region of interest" description="Disordered" evidence="1">
    <location>
        <begin position="174"/>
        <end position="236"/>
    </location>
</feature>
<accession>A0A1B9FWE7</accession>
<feature type="domain" description="PWWP" evidence="2">
    <location>
        <begin position="80"/>
        <end position="144"/>
    </location>
</feature>
<dbReference type="EMBL" id="CP144547">
    <property type="protein sequence ID" value="WVW86153.1"/>
    <property type="molecule type" value="Genomic_DNA"/>
</dbReference>
<feature type="compositionally biased region" description="Low complexity" evidence="1">
    <location>
        <begin position="32"/>
        <end position="45"/>
    </location>
</feature>
<evidence type="ECO:0000313" key="5">
    <source>
        <dbReference type="Proteomes" id="UP000092730"/>
    </source>
</evidence>
<dbReference type="SMART" id="SM00293">
    <property type="entry name" value="PWWP"/>
    <property type="match status" value="1"/>
</dbReference>
<proteinExistence type="predicted"/>
<evidence type="ECO:0000259" key="2">
    <source>
        <dbReference type="PROSITE" id="PS50812"/>
    </source>
</evidence>
<dbReference type="GeneID" id="30211839"/>
<dbReference type="InterPro" id="IPR000313">
    <property type="entry name" value="PWWP_dom"/>
</dbReference>
<dbReference type="OrthoDB" id="62853at2759"/>
<gene>
    <name evidence="3" type="ORF">I302_07440</name>
    <name evidence="4" type="ORF">I302_108194</name>
</gene>
<evidence type="ECO:0000313" key="3">
    <source>
        <dbReference type="EMBL" id="OCF23089.1"/>
    </source>
</evidence>
<keyword evidence="5" id="KW-1185">Reference proteome</keyword>
<dbReference type="Pfam" id="PF00855">
    <property type="entry name" value="PWWP"/>
    <property type="match status" value="1"/>
</dbReference>
<reference evidence="3" key="1">
    <citation type="submission" date="2013-07" db="EMBL/GenBank/DDBJ databases">
        <title>The Genome Sequence of Cryptococcus bestiolae CBS10118.</title>
        <authorList>
            <consortium name="The Broad Institute Genome Sequencing Platform"/>
            <person name="Cuomo C."/>
            <person name="Litvintseva A."/>
            <person name="Chen Y."/>
            <person name="Heitman J."/>
            <person name="Sun S."/>
            <person name="Springer D."/>
            <person name="Dromer F."/>
            <person name="Young S.K."/>
            <person name="Zeng Q."/>
            <person name="Gargeya S."/>
            <person name="Fitzgerald M."/>
            <person name="Abouelleil A."/>
            <person name="Alvarado L."/>
            <person name="Berlin A.M."/>
            <person name="Chapman S.B."/>
            <person name="Dewar J."/>
            <person name="Goldberg J."/>
            <person name="Griggs A."/>
            <person name="Gujja S."/>
            <person name="Hansen M."/>
            <person name="Howarth C."/>
            <person name="Imamovic A."/>
            <person name="Larimer J."/>
            <person name="McCowan C."/>
            <person name="Murphy C."/>
            <person name="Pearson M."/>
            <person name="Priest M."/>
            <person name="Roberts A."/>
            <person name="Saif S."/>
            <person name="Shea T."/>
            <person name="Sykes S."/>
            <person name="Wortman J."/>
            <person name="Nusbaum C."/>
            <person name="Birren B."/>
        </authorList>
    </citation>
    <scope>NUCLEOTIDE SEQUENCE [LARGE SCALE GENOMIC DNA]</scope>
    <source>
        <strain evidence="3">CBS 10118</strain>
    </source>
</reference>
<dbReference type="VEuPathDB" id="FungiDB:I302_07440"/>
<feature type="compositionally biased region" description="Low complexity" evidence="1">
    <location>
        <begin position="307"/>
        <end position="323"/>
    </location>
</feature>
<dbReference type="KEGG" id="kbi:30211839"/>
<feature type="region of interest" description="Disordered" evidence="1">
    <location>
        <begin position="1"/>
        <end position="78"/>
    </location>
</feature>
<dbReference type="SUPFAM" id="SSF47676">
    <property type="entry name" value="Conserved domain common to transcription factors TFIIS, elongin A, CRSP70"/>
    <property type="match status" value="1"/>
</dbReference>
<dbReference type="EMBL" id="KI894024">
    <property type="protein sequence ID" value="OCF23089.1"/>
    <property type="molecule type" value="Genomic_DNA"/>
</dbReference>
<dbReference type="AlphaFoldDB" id="A0A1B9FWE7"/>
<name>A0A1B9FWE7_9TREE</name>
<dbReference type="InterPro" id="IPR035441">
    <property type="entry name" value="TFIIS/LEDGF_dom_sf"/>
</dbReference>
<dbReference type="Proteomes" id="UP000092730">
    <property type="component" value="Chromosome 7"/>
</dbReference>
<evidence type="ECO:0000313" key="4">
    <source>
        <dbReference type="EMBL" id="WVW86153.1"/>
    </source>
</evidence>
<feature type="compositionally biased region" description="Polar residues" evidence="1">
    <location>
        <begin position="428"/>
        <end position="447"/>
    </location>
</feature>
<feature type="compositionally biased region" description="Low complexity" evidence="1">
    <location>
        <begin position="1"/>
        <end position="19"/>
    </location>
</feature>
<dbReference type="Gene3D" id="2.30.30.140">
    <property type="match status" value="1"/>
</dbReference>
<dbReference type="SUPFAM" id="SSF63748">
    <property type="entry name" value="Tudor/PWWP/MBT"/>
    <property type="match status" value="1"/>
</dbReference>
<feature type="region of interest" description="Disordered" evidence="1">
    <location>
        <begin position="428"/>
        <end position="474"/>
    </location>
</feature>
<dbReference type="Pfam" id="PF08711">
    <property type="entry name" value="Med26"/>
    <property type="match status" value="1"/>
</dbReference>
<dbReference type="RefSeq" id="XP_019044159.1">
    <property type="nucleotide sequence ID" value="XM_019194036.1"/>
</dbReference>
<reference evidence="4" key="2">
    <citation type="submission" date="2013-07" db="EMBL/GenBank/DDBJ databases">
        <authorList>
            <consortium name="The Broad Institute Genome Sequencing Platform"/>
            <person name="Cuomo C."/>
            <person name="Litvintseva A."/>
            <person name="Chen Y."/>
            <person name="Heitman J."/>
            <person name="Sun S."/>
            <person name="Springer D."/>
            <person name="Dromer F."/>
            <person name="Young S.K."/>
            <person name="Zeng Q."/>
            <person name="Gargeya S."/>
            <person name="Fitzgerald M."/>
            <person name="Abouelleil A."/>
            <person name="Alvarado L."/>
            <person name="Berlin A.M."/>
            <person name="Chapman S.B."/>
            <person name="Dewar J."/>
            <person name="Goldberg J."/>
            <person name="Griggs A."/>
            <person name="Gujja S."/>
            <person name="Hansen M."/>
            <person name="Howarth C."/>
            <person name="Imamovic A."/>
            <person name="Larimer J."/>
            <person name="McCowan C."/>
            <person name="Murphy C."/>
            <person name="Pearson M."/>
            <person name="Priest M."/>
            <person name="Roberts A."/>
            <person name="Saif S."/>
            <person name="Shea T."/>
            <person name="Sykes S."/>
            <person name="Wortman J."/>
            <person name="Nusbaum C."/>
            <person name="Birren B."/>
        </authorList>
    </citation>
    <scope>NUCLEOTIDE SEQUENCE</scope>
    <source>
        <strain evidence="4">CBS 10118</strain>
    </source>
</reference>
<dbReference type="Gene3D" id="1.20.930.10">
    <property type="entry name" value="Conserved domain common to transcription factors TFIIS, elongin A, CRSP70"/>
    <property type="match status" value="1"/>
</dbReference>
<feature type="compositionally biased region" description="Basic residues" evidence="1">
    <location>
        <begin position="222"/>
        <end position="231"/>
    </location>
</feature>
<dbReference type="STRING" id="1296100.A0A1B9FWE7"/>
<evidence type="ECO:0000256" key="1">
    <source>
        <dbReference type="SAM" id="MobiDB-lite"/>
    </source>
</evidence>